<dbReference type="OrthoDB" id="2682806at2759"/>
<dbReference type="RefSeq" id="XP_001881940.1">
    <property type="nucleotide sequence ID" value="XM_001881905.1"/>
</dbReference>
<sequence length="209" mass="22841">MVVTTGDGGDVAMGPSAKFDSSGIPGIPWIPPDSSRNQWRTIKTSKTVPHFGLKGGGGEHFHGCMSCSSPAGIYRCEDCLGPLAECLNCTLKRHRQLPLHIINKWDGAGFDKDKQSAAAPLKRVVPCNHSPTSDLCNFSSTQNIPRHHFGRQLSAHEYYKAMEYLTDNTELNVPKDEATFKEVLSPLGPETLPLTVQHVQSQVSTCRPT</sequence>
<protein>
    <submittedName>
        <fullName evidence="1">Predicted protein</fullName>
    </submittedName>
</protein>
<dbReference type="GeneID" id="6077584"/>
<reference evidence="1 2" key="1">
    <citation type="journal article" date="2008" name="Nature">
        <title>The genome of Laccaria bicolor provides insights into mycorrhizal symbiosis.</title>
        <authorList>
            <person name="Martin F."/>
            <person name="Aerts A."/>
            <person name="Ahren D."/>
            <person name="Brun A."/>
            <person name="Danchin E.G.J."/>
            <person name="Duchaussoy F."/>
            <person name="Gibon J."/>
            <person name="Kohler A."/>
            <person name="Lindquist E."/>
            <person name="Pereda V."/>
            <person name="Salamov A."/>
            <person name="Shapiro H.J."/>
            <person name="Wuyts J."/>
            <person name="Blaudez D."/>
            <person name="Buee M."/>
            <person name="Brokstein P."/>
            <person name="Canbaeck B."/>
            <person name="Cohen D."/>
            <person name="Courty P.E."/>
            <person name="Coutinho P.M."/>
            <person name="Delaruelle C."/>
            <person name="Detter J.C."/>
            <person name="Deveau A."/>
            <person name="DiFazio S."/>
            <person name="Duplessis S."/>
            <person name="Fraissinet-Tachet L."/>
            <person name="Lucic E."/>
            <person name="Frey-Klett P."/>
            <person name="Fourrey C."/>
            <person name="Feussner I."/>
            <person name="Gay G."/>
            <person name="Grimwood J."/>
            <person name="Hoegger P.J."/>
            <person name="Jain P."/>
            <person name="Kilaru S."/>
            <person name="Labbe J."/>
            <person name="Lin Y.C."/>
            <person name="Legue V."/>
            <person name="Le Tacon F."/>
            <person name="Marmeisse R."/>
            <person name="Melayah D."/>
            <person name="Montanini B."/>
            <person name="Muratet M."/>
            <person name="Nehls U."/>
            <person name="Niculita-Hirzel H."/>
            <person name="Oudot-Le Secq M.P."/>
            <person name="Peter M."/>
            <person name="Quesneville H."/>
            <person name="Rajashekar B."/>
            <person name="Reich M."/>
            <person name="Rouhier N."/>
            <person name="Schmutz J."/>
            <person name="Yin T."/>
            <person name="Chalot M."/>
            <person name="Henrissat B."/>
            <person name="Kuees U."/>
            <person name="Lucas S."/>
            <person name="Van de Peer Y."/>
            <person name="Podila G.K."/>
            <person name="Polle A."/>
            <person name="Pukkila P.J."/>
            <person name="Richardson P.M."/>
            <person name="Rouze P."/>
            <person name="Sanders I.R."/>
            <person name="Stajich J.E."/>
            <person name="Tunlid A."/>
            <person name="Tuskan G."/>
            <person name="Grigoriev I.V."/>
        </authorList>
    </citation>
    <scope>NUCLEOTIDE SEQUENCE [LARGE SCALE GENOMIC DNA]</scope>
    <source>
        <strain evidence="2">S238N-H82 / ATCC MYA-4686</strain>
    </source>
</reference>
<proteinExistence type="predicted"/>
<dbReference type="InParanoid" id="B0DD52"/>
<keyword evidence="2" id="KW-1185">Reference proteome</keyword>
<name>B0DD52_LACBS</name>
<evidence type="ECO:0000313" key="2">
    <source>
        <dbReference type="Proteomes" id="UP000001194"/>
    </source>
</evidence>
<dbReference type="Proteomes" id="UP000001194">
    <property type="component" value="Unassembled WGS sequence"/>
</dbReference>
<organism evidence="2">
    <name type="scientific">Laccaria bicolor (strain S238N-H82 / ATCC MYA-4686)</name>
    <name type="common">Bicoloured deceiver</name>
    <name type="synonym">Laccaria laccata var. bicolor</name>
    <dbReference type="NCBI Taxonomy" id="486041"/>
    <lineage>
        <taxon>Eukaryota</taxon>
        <taxon>Fungi</taxon>
        <taxon>Dikarya</taxon>
        <taxon>Basidiomycota</taxon>
        <taxon>Agaricomycotina</taxon>
        <taxon>Agaricomycetes</taxon>
        <taxon>Agaricomycetidae</taxon>
        <taxon>Agaricales</taxon>
        <taxon>Agaricineae</taxon>
        <taxon>Hydnangiaceae</taxon>
        <taxon>Laccaria</taxon>
    </lineage>
</organism>
<dbReference type="KEGG" id="lbc:LACBIDRAFT_327892"/>
<dbReference type="EMBL" id="DS547104">
    <property type="protein sequence ID" value="EDR07548.1"/>
    <property type="molecule type" value="Genomic_DNA"/>
</dbReference>
<evidence type="ECO:0000313" key="1">
    <source>
        <dbReference type="EMBL" id="EDR07548.1"/>
    </source>
</evidence>
<accession>B0DD52</accession>
<dbReference type="HOGENOM" id="CLU_1315576_0_0_1"/>
<gene>
    <name evidence="1" type="ORF">LACBIDRAFT_327892</name>
</gene>
<dbReference type="AlphaFoldDB" id="B0DD52"/>